<dbReference type="AlphaFoldDB" id="A0A8J4PMK8"/>
<evidence type="ECO:0000313" key="3">
    <source>
        <dbReference type="EMBL" id="KAF2069727.1"/>
    </source>
</evidence>
<dbReference type="Proteomes" id="UP000695562">
    <property type="component" value="Unassembled WGS sequence"/>
</dbReference>
<accession>A0A8J4PMK8</accession>
<dbReference type="GO" id="GO:0006334">
    <property type="term" value="P:nucleosome assembly"/>
    <property type="evidence" value="ECO:0007669"/>
    <property type="project" value="InterPro"/>
</dbReference>
<proteinExistence type="inferred from homology"/>
<feature type="compositionally biased region" description="Acidic residues" evidence="2">
    <location>
        <begin position="202"/>
        <end position="236"/>
    </location>
</feature>
<dbReference type="PANTHER" id="PTHR11875">
    <property type="entry name" value="TESTIS-SPECIFIC Y-ENCODED PROTEIN"/>
    <property type="match status" value="1"/>
</dbReference>
<organism evidence="3 4">
    <name type="scientific">Polysphondylium violaceum</name>
    <dbReference type="NCBI Taxonomy" id="133409"/>
    <lineage>
        <taxon>Eukaryota</taxon>
        <taxon>Amoebozoa</taxon>
        <taxon>Evosea</taxon>
        <taxon>Eumycetozoa</taxon>
        <taxon>Dictyostelia</taxon>
        <taxon>Dictyosteliales</taxon>
        <taxon>Dictyosteliaceae</taxon>
        <taxon>Polysphondylium</taxon>
    </lineage>
</organism>
<sequence>MSHKIIAQEFKPIQENLLEKLNAINDKIQNYYTANKKKTMVIENEFNDKLAPHYKKRFELISKTKGLDDFWSSVISQAMISNFDTEDETFVKYLSNLDLSCSYDAEKEMSVRKLTFHFKSGNPLFTNTTLEKVLTNTAGEVKMTNSSITKNETKNNNNKNKKRKEAPRSFLLNFIESQEPEVSELFEEFCKMFEDPFTVLLENEEGDEEDDDDEISFDGEEDGDEGEEDEEEEDDE</sequence>
<comment type="caution">
    <text evidence="3">The sequence shown here is derived from an EMBL/GenBank/DDBJ whole genome shotgun (WGS) entry which is preliminary data.</text>
</comment>
<dbReference type="Gene3D" id="1.20.5.1500">
    <property type="match status" value="1"/>
</dbReference>
<evidence type="ECO:0000256" key="2">
    <source>
        <dbReference type="SAM" id="MobiDB-lite"/>
    </source>
</evidence>
<name>A0A8J4PMK8_9MYCE</name>
<evidence type="ECO:0000256" key="1">
    <source>
        <dbReference type="ARBA" id="ARBA00009947"/>
    </source>
</evidence>
<keyword evidence="4" id="KW-1185">Reference proteome</keyword>
<evidence type="ECO:0000313" key="4">
    <source>
        <dbReference type="Proteomes" id="UP000695562"/>
    </source>
</evidence>
<dbReference type="InterPro" id="IPR002164">
    <property type="entry name" value="NAP_family"/>
</dbReference>
<evidence type="ECO:0008006" key="5">
    <source>
        <dbReference type="Google" id="ProtNLM"/>
    </source>
</evidence>
<comment type="similarity">
    <text evidence="1">Belongs to the nucleosome assembly protein (NAP) family.</text>
</comment>
<feature type="region of interest" description="Disordered" evidence="2">
    <location>
        <begin position="197"/>
        <end position="236"/>
    </location>
</feature>
<dbReference type="Gene3D" id="3.30.1120.90">
    <property type="entry name" value="Nucleosome assembly protein"/>
    <property type="match status" value="1"/>
</dbReference>
<dbReference type="EMBL" id="AJWJ01000606">
    <property type="protein sequence ID" value="KAF2069727.1"/>
    <property type="molecule type" value="Genomic_DNA"/>
</dbReference>
<reference evidence="3" key="1">
    <citation type="submission" date="2020-01" db="EMBL/GenBank/DDBJ databases">
        <title>Development of genomics and gene disruption for Polysphondylium violaceum indicates a role for the polyketide synthase stlB in stalk morphogenesis.</title>
        <authorList>
            <person name="Narita B."/>
            <person name="Kawabe Y."/>
            <person name="Kin K."/>
            <person name="Saito T."/>
            <person name="Gibbs R."/>
            <person name="Kuspa A."/>
            <person name="Muzny D."/>
            <person name="Queller D."/>
            <person name="Richards S."/>
            <person name="Strassman J."/>
            <person name="Sucgang R."/>
            <person name="Worley K."/>
            <person name="Schaap P."/>
        </authorList>
    </citation>
    <scope>NUCLEOTIDE SEQUENCE</scope>
    <source>
        <strain evidence="3">QSvi11</strain>
    </source>
</reference>
<dbReference type="InterPro" id="IPR037231">
    <property type="entry name" value="NAP-like_sf"/>
</dbReference>
<protein>
    <recommendedName>
        <fullName evidence="5">Nucleosome assembly protein</fullName>
    </recommendedName>
</protein>
<gene>
    <name evidence="3" type="ORF">CYY_008958</name>
</gene>
<dbReference type="GO" id="GO:0005634">
    <property type="term" value="C:nucleus"/>
    <property type="evidence" value="ECO:0007669"/>
    <property type="project" value="InterPro"/>
</dbReference>
<dbReference type="SUPFAM" id="SSF143113">
    <property type="entry name" value="NAP-like"/>
    <property type="match status" value="1"/>
</dbReference>
<feature type="region of interest" description="Disordered" evidence="2">
    <location>
        <begin position="144"/>
        <end position="164"/>
    </location>
</feature>
<dbReference type="OrthoDB" id="19419at2759"/>